<keyword evidence="5" id="KW-0805">Transcription regulation</keyword>
<dbReference type="AlphaFoldDB" id="A0A1J5Q7A1"/>
<dbReference type="Gene3D" id="6.10.250.690">
    <property type="match status" value="1"/>
</dbReference>
<sequence length="280" mass="31436">MAISGNRPGAVRPQGGLPDSRFILTRDKERLEVSDSPSTDSQTQVLIVDDDQDIRSLLSEFLERNGLRAFQAPDGEAMRQILGCRHIDLVVLDLNLPGEDGLSLCRELRTGSNLPVIMLTAKTSPIDRVIGLETGADDYVCKPFEPLELLSRIRSVLRRSRLTGTNEEHDQEPTRIHFSGRILDLTARHLINENGVIVSLSGAEFRLLKIFLDHPNRVLNRDQLMDMIHGRDTTPFDRSIDLQVSRLRQRIEGESKSPSIIKTVRNEGYVLAAAVRVERS</sequence>
<comment type="subcellular location">
    <subcellularLocation>
        <location evidence="1">Cytoplasm</location>
    </subcellularLocation>
</comment>
<dbReference type="PANTHER" id="PTHR48111">
    <property type="entry name" value="REGULATOR OF RPOS"/>
    <property type="match status" value="1"/>
</dbReference>
<comment type="caution">
    <text evidence="10">The sequence shown here is derived from an EMBL/GenBank/DDBJ whole genome shotgun (WGS) entry which is preliminary data.</text>
</comment>
<dbReference type="CDD" id="cd17574">
    <property type="entry name" value="REC_OmpR"/>
    <property type="match status" value="1"/>
</dbReference>
<dbReference type="SUPFAM" id="SSF46894">
    <property type="entry name" value="C-terminal effector domain of the bipartite response regulators"/>
    <property type="match status" value="1"/>
</dbReference>
<dbReference type="GO" id="GO:0006355">
    <property type="term" value="P:regulation of DNA-templated transcription"/>
    <property type="evidence" value="ECO:0007669"/>
    <property type="project" value="InterPro"/>
</dbReference>
<feature type="domain" description="Response regulatory" evidence="8">
    <location>
        <begin position="44"/>
        <end position="157"/>
    </location>
</feature>
<dbReference type="Pfam" id="PF00072">
    <property type="entry name" value="Response_reg"/>
    <property type="match status" value="1"/>
</dbReference>
<protein>
    <submittedName>
        <fullName evidence="10">Transcriptional regulatory protein OmpR</fullName>
    </submittedName>
</protein>
<dbReference type="CDD" id="cd00383">
    <property type="entry name" value="trans_reg_C"/>
    <property type="match status" value="1"/>
</dbReference>
<evidence type="ECO:0000256" key="7">
    <source>
        <dbReference type="ARBA" id="ARBA00023163"/>
    </source>
</evidence>
<dbReference type="InterPro" id="IPR001867">
    <property type="entry name" value="OmpR/PhoB-type_DNA-bd"/>
</dbReference>
<dbReference type="GO" id="GO:0005829">
    <property type="term" value="C:cytosol"/>
    <property type="evidence" value="ECO:0007669"/>
    <property type="project" value="TreeGrafter"/>
</dbReference>
<dbReference type="SMART" id="SM00862">
    <property type="entry name" value="Trans_reg_C"/>
    <property type="match status" value="1"/>
</dbReference>
<dbReference type="SUPFAM" id="SSF52172">
    <property type="entry name" value="CheY-like"/>
    <property type="match status" value="1"/>
</dbReference>
<gene>
    <name evidence="10" type="primary">ompR_23</name>
    <name evidence="10" type="ORF">GALL_425890</name>
</gene>
<dbReference type="InterPro" id="IPR001789">
    <property type="entry name" value="Sig_transdc_resp-reg_receiver"/>
</dbReference>
<dbReference type="PROSITE" id="PS51755">
    <property type="entry name" value="OMPR_PHOB"/>
    <property type="match status" value="1"/>
</dbReference>
<dbReference type="GO" id="GO:0032993">
    <property type="term" value="C:protein-DNA complex"/>
    <property type="evidence" value="ECO:0007669"/>
    <property type="project" value="TreeGrafter"/>
</dbReference>
<evidence type="ECO:0000256" key="2">
    <source>
        <dbReference type="ARBA" id="ARBA00022490"/>
    </source>
</evidence>
<dbReference type="PROSITE" id="PS50110">
    <property type="entry name" value="RESPONSE_REGULATORY"/>
    <property type="match status" value="1"/>
</dbReference>
<evidence type="ECO:0000256" key="3">
    <source>
        <dbReference type="ARBA" id="ARBA00022553"/>
    </source>
</evidence>
<dbReference type="EMBL" id="MLJW01002072">
    <property type="protein sequence ID" value="OIQ75740.1"/>
    <property type="molecule type" value="Genomic_DNA"/>
</dbReference>
<reference evidence="10" key="1">
    <citation type="submission" date="2016-10" db="EMBL/GenBank/DDBJ databases">
        <title>Sequence of Gallionella enrichment culture.</title>
        <authorList>
            <person name="Poehlein A."/>
            <person name="Muehling M."/>
            <person name="Daniel R."/>
        </authorList>
    </citation>
    <scope>NUCLEOTIDE SEQUENCE</scope>
</reference>
<evidence type="ECO:0000259" key="9">
    <source>
        <dbReference type="PROSITE" id="PS51755"/>
    </source>
</evidence>
<dbReference type="SMART" id="SM00448">
    <property type="entry name" value="REC"/>
    <property type="match status" value="1"/>
</dbReference>
<dbReference type="GO" id="GO:0000156">
    <property type="term" value="F:phosphorelay response regulator activity"/>
    <property type="evidence" value="ECO:0007669"/>
    <property type="project" value="TreeGrafter"/>
</dbReference>
<keyword evidence="3" id="KW-0597">Phosphoprotein</keyword>
<evidence type="ECO:0000256" key="4">
    <source>
        <dbReference type="ARBA" id="ARBA00023012"/>
    </source>
</evidence>
<evidence type="ECO:0000259" key="8">
    <source>
        <dbReference type="PROSITE" id="PS50110"/>
    </source>
</evidence>
<dbReference type="GO" id="GO:0000976">
    <property type="term" value="F:transcription cis-regulatory region binding"/>
    <property type="evidence" value="ECO:0007669"/>
    <property type="project" value="TreeGrafter"/>
</dbReference>
<evidence type="ECO:0000256" key="1">
    <source>
        <dbReference type="ARBA" id="ARBA00004496"/>
    </source>
</evidence>
<accession>A0A1J5Q7A1</accession>
<dbReference type="Gene3D" id="1.10.10.10">
    <property type="entry name" value="Winged helix-like DNA-binding domain superfamily/Winged helix DNA-binding domain"/>
    <property type="match status" value="1"/>
</dbReference>
<dbReference type="InterPro" id="IPR036388">
    <property type="entry name" value="WH-like_DNA-bd_sf"/>
</dbReference>
<dbReference type="InterPro" id="IPR011006">
    <property type="entry name" value="CheY-like_superfamily"/>
</dbReference>
<feature type="domain" description="OmpR/PhoB-type" evidence="9">
    <location>
        <begin position="173"/>
        <end position="273"/>
    </location>
</feature>
<evidence type="ECO:0000256" key="5">
    <source>
        <dbReference type="ARBA" id="ARBA00023015"/>
    </source>
</evidence>
<dbReference type="FunFam" id="3.40.50.2300:FF:000001">
    <property type="entry name" value="DNA-binding response regulator PhoB"/>
    <property type="match status" value="1"/>
</dbReference>
<keyword evidence="7" id="KW-0804">Transcription</keyword>
<evidence type="ECO:0000256" key="6">
    <source>
        <dbReference type="ARBA" id="ARBA00023125"/>
    </source>
</evidence>
<dbReference type="PANTHER" id="PTHR48111:SF4">
    <property type="entry name" value="DNA-BINDING DUAL TRANSCRIPTIONAL REGULATOR OMPR"/>
    <property type="match status" value="1"/>
</dbReference>
<dbReference type="InterPro" id="IPR016032">
    <property type="entry name" value="Sig_transdc_resp-reg_C-effctor"/>
</dbReference>
<dbReference type="Pfam" id="PF00486">
    <property type="entry name" value="Trans_reg_C"/>
    <property type="match status" value="1"/>
</dbReference>
<keyword evidence="4" id="KW-0902">Two-component regulatory system</keyword>
<dbReference type="FunFam" id="1.10.10.10:FF:000099">
    <property type="entry name" value="Two-component system response regulator TorR"/>
    <property type="match status" value="1"/>
</dbReference>
<keyword evidence="6" id="KW-0238">DNA-binding</keyword>
<dbReference type="InterPro" id="IPR039420">
    <property type="entry name" value="WalR-like"/>
</dbReference>
<dbReference type="Gene3D" id="3.40.50.2300">
    <property type="match status" value="1"/>
</dbReference>
<proteinExistence type="predicted"/>
<organism evidence="10">
    <name type="scientific">mine drainage metagenome</name>
    <dbReference type="NCBI Taxonomy" id="410659"/>
    <lineage>
        <taxon>unclassified sequences</taxon>
        <taxon>metagenomes</taxon>
        <taxon>ecological metagenomes</taxon>
    </lineage>
</organism>
<keyword evidence="2" id="KW-0963">Cytoplasm</keyword>
<evidence type="ECO:0000313" key="10">
    <source>
        <dbReference type="EMBL" id="OIQ75740.1"/>
    </source>
</evidence>
<name>A0A1J5Q7A1_9ZZZZ</name>